<protein>
    <submittedName>
        <fullName evidence="2">Uncharacterized protein</fullName>
    </submittedName>
</protein>
<name>A0ABT2ZMR6_9RHOB</name>
<keyword evidence="1" id="KW-0732">Signal</keyword>
<reference evidence="2 3" key="1">
    <citation type="submission" date="2022-10" db="EMBL/GenBank/DDBJ databases">
        <title>Defluviimonas sp. nov., isolated from ocean surface sediments.</title>
        <authorList>
            <person name="He W."/>
            <person name="Wang L."/>
            <person name="Zhang D.-F."/>
        </authorList>
    </citation>
    <scope>NUCLEOTIDE SEQUENCE [LARGE SCALE GENOMIC DNA]</scope>
    <source>
        <strain evidence="2 3">WL0050</strain>
    </source>
</reference>
<comment type="caution">
    <text evidence="2">The sequence shown here is derived from an EMBL/GenBank/DDBJ whole genome shotgun (WGS) entry which is preliminary data.</text>
</comment>
<dbReference type="EMBL" id="JAOWKZ010000002">
    <property type="protein sequence ID" value="MCV2872428.1"/>
    <property type="molecule type" value="Genomic_DNA"/>
</dbReference>
<evidence type="ECO:0000256" key="1">
    <source>
        <dbReference type="SAM" id="SignalP"/>
    </source>
</evidence>
<dbReference type="Proteomes" id="UP001652564">
    <property type="component" value="Unassembled WGS sequence"/>
</dbReference>
<evidence type="ECO:0000313" key="3">
    <source>
        <dbReference type="Proteomes" id="UP001652564"/>
    </source>
</evidence>
<gene>
    <name evidence="2" type="ORF">OEZ71_08980</name>
</gene>
<proteinExistence type="predicted"/>
<evidence type="ECO:0000313" key="2">
    <source>
        <dbReference type="EMBL" id="MCV2872428.1"/>
    </source>
</evidence>
<accession>A0ABT2ZMR6</accession>
<feature type="chain" id="PRO_5046270936" evidence="1">
    <location>
        <begin position="22"/>
        <end position="163"/>
    </location>
</feature>
<keyword evidence="3" id="KW-1185">Reference proteome</keyword>
<sequence>MKSRLIATVTAATLAFTSAFATPVLADDRSKDALKVLLGAAAIGLVINEVNKNKRKKEQQQAAQTRRYDDEWKDERWKRPSKYGHRNRWIPAECVFSIRGDDRRRGHDRRSDVVSARCLDEYGINRRIPERCAFDINTRWGNRTVYGARCLSDHGFKIADGRW</sequence>
<feature type="signal peptide" evidence="1">
    <location>
        <begin position="1"/>
        <end position="21"/>
    </location>
</feature>
<organism evidence="2 3">
    <name type="scientific">Albidovulum litorale</name>
    <dbReference type="NCBI Taxonomy" id="2984134"/>
    <lineage>
        <taxon>Bacteria</taxon>
        <taxon>Pseudomonadati</taxon>
        <taxon>Pseudomonadota</taxon>
        <taxon>Alphaproteobacteria</taxon>
        <taxon>Rhodobacterales</taxon>
        <taxon>Paracoccaceae</taxon>
        <taxon>Albidovulum</taxon>
    </lineage>
</organism>
<dbReference type="RefSeq" id="WP_263739610.1">
    <property type="nucleotide sequence ID" value="NZ_JAOWKZ010000002.1"/>
</dbReference>